<organism evidence="1 2">
    <name type="scientific">Trichomonas vaginalis (strain ATCC PRA-98 / G3)</name>
    <dbReference type="NCBI Taxonomy" id="412133"/>
    <lineage>
        <taxon>Eukaryota</taxon>
        <taxon>Metamonada</taxon>
        <taxon>Parabasalia</taxon>
        <taxon>Trichomonadida</taxon>
        <taxon>Trichomonadidae</taxon>
        <taxon>Trichomonas</taxon>
    </lineage>
</organism>
<evidence type="ECO:0000313" key="2">
    <source>
        <dbReference type="Proteomes" id="UP000001542"/>
    </source>
</evidence>
<proteinExistence type="predicted"/>
<dbReference type="VEuPathDB" id="TrichDB:TVAG_432230"/>
<dbReference type="VEuPathDB" id="TrichDB:TVAGG3_0126610"/>
<accession>A2F8T7</accession>
<sequence>MNNLNLNKGSLEKEVLQKIPRTDSYYNAITAALGKTLAIIKEIIKISQNDPYCHMLIYINRSGTPTDSTFESLKTLINVPIVYKSHEEAEEYIHEVLLFKELYNKVKKENLQDKIIEKQTMEMFDALKIEDYSKDSAFRWRKNLNKIKIEESESRIFKVKRAVEDRLRLRAERSMFEARALFSGCLSIDARWTHRRKSPSCTVTALDAITGKVIVCVKVNHIGGNRNYSGYIGASNNMESYGTKIILKQLLQHGILKNVKEIIKDKDNTGGKGES</sequence>
<dbReference type="PANTHER" id="PTHR48123">
    <property type="entry name" value="ARL2_BIND_BART DOMAIN-CONTAINING PROTEIN"/>
    <property type="match status" value="1"/>
</dbReference>
<dbReference type="PANTHER" id="PTHR48123:SF1">
    <property type="entry name" value="AAA+ ATPASE DOMAIN-CONTAINING PROTEIN"/>
    <property type="match status" value="1"/>
</dbReference>
<gene>
    <name evidence="1" type="ORF">TVAG_432230</name>
</gene>
<reference evidence="1" key="2">
    <citation type="journal article" date="2007" name="Science">
        <title>Draft genome sequence of the sexually transmitted pathogen Trichomonas vaginalis.</title>
        <authorList>
            <person name="Carlton J.M."/>
            <person name="Hirt R.P."/>
            <person name="Silva J.C."/>
            <person name="Delcher A.L."/>
            <person name="Schatz M."/>
            <person name="Zhao Q."/>
            <person name="Wortman J.R."/>
            <person name="Bidwell S.L."/>
            <person name="Alsmark U.C.M."/>
            <person name="Besteiro S."/>
            <person name="Sicheritz-Ponten T."/>
            <person name="Noel C.J."/>
            <person name="Dacks J.B."/>
            <person name="Foster P.G."/>
            <person name="Simillion C."/>
            <person name="Van de Peer Y."/>
            <person name="Miranda-Saavedra D."/>
            <person name="Barton G.J."/>
            <person name="Westrop G.D."/>
            <person name="Mueller S."/>
            <person name="Dessi D."/>
            <person name="Fiori P.L."/>
            <person name="Ren Q."/>
            <person name="Paulsen I."/>
            <person name="Zhang H."/>
            <person name="Bastida-Corcuera F.D."/>
            <person name="Simoes-Barbosa A."/>
            <person name="Brown M.T."/>
            <person name="Hayes R.D."/>
            <person name="Mukherjee M."/>
            <person name="Okumura C.Y."/>
            <person name="Schneider R."/>
            <person name="Smith A.J."/>
            <person name="Vanacova S."/>
            <person name="Villalvazo M."/>
            <person name="Haas B.J."/>
            <person name="Pertea M."/>
            <person name="Feldblyum T.V."/>
            <person name="Utterback T.R."/>
            <person name="Shu C.L."/>
            <person name="Osoegawa K."/>
            <person name="de Jong P.J."/>
            <person name="Hrdy I."/>
            <person name="Horvathova L."/>
            <person name="Zubacova Z."/>
            <person name="Dolezal P."/>
            <person name="Malik S.B."/>
            <person name="Logsdon J.M. Jr."/>
            <person name="Henze K."/>
            <person name="Gupta A."/>
            <person name="Wang C.C."/>
            <person name="Dunne R.L."/>
            <person name="Upcroft J.A."/>
            <person name="Upcroft P."/>
            <person name="White O."/>
            <person name="Salzberg S.L."/>
            <person name="Tang P."/>
            <person name="Chiu C.-H."/>
            <person name="Lee Y.-S."/>
            <person name="Embley T.M."/>
            <person name="Coombs G.H."/>
            <person name="Mottram J.C."/>
            <person name="Tachezy J."/>
            <person name="Fraser-Liggett C.M."/>
            <person name="Johnson P.J."/>
        </authorList>
    </citation>
    <scope>NUCLEOTIDE SEQUENCE [LARGE SCALE GENOMIC DNA]</scope>
    <source>
        <strain evidence="1">G3</strain>
    </source>
</reference>
<dbReference type="EMBL" id="DS113666">
    <property type="protein sequence ID" value="EAX98673.1"/>
    <property type="molecule type" value="Genomic_DNA"/>
</dbReference>
<reference evidence="1" key="1">
    <citation type="submission" date="2006-10" db="EMBL/GenBank/DDBJ databases">
        <authorList>
            <person name="Amadeo P."/>
            <person name="Zhao Q."/>
            <person name="Wortman J."/>
            <person name="Fraser-Liggett C."/>
            <person name="Carlton J."/>
        </authorList>
    </citation>
    <scope>NUCLEOTIDE SEQUENCE</scope>
    <source>
        <strain evidence="1">G3</strain>
    </source>
</reference>
<dbReference type="OrthoDB" id="10668499at2759"/>
<dbReference type="AlphaFoldDB" id="A2F8T7"/>
<evidence type="ECO:0000313" key="1">
    <source>
        <dbReference type="EMBL" id="EAX98673.1"/>
    </source>
</evidence>
<dbReference type="Proteomes" id="UP000001542">
    <property type="component" value="Unassembled WGS sequence"/>
</dbReference>
<keyword evidence="2" id="KW-1185">Reference proteome</keyword>
<protein>
    <submittedName>
        <fullName evidence="1">Uncharacterized protein</fullName>
    </submittedName>
</protein>
<name>A2F8T7_TRIV3</name>
<dbReference type="InParanoid" id="A2F8T7"/>
<dbReference type="KEGG" id="tva:4756473"/>